<feature type="transmembrane region" description="Helical" evidence="1">
    <location>
        <begin position="41"/>
        <end position="62"/>
    </location>
</feature>
<name>A4BD61_9GAMM</name>
<dbReference type="AlphaFoldDB" id="A4BD61"/>
<dbReference type="InterPro" id="IPR021313">
    <property type="entry name" value="DUF2909"/>
</dbReference>
<dbReference type="Pfam" id="PF11137">
    <property type="entry name" value="DUF2909"/>
    <property type="match status" value="1"/>
</dbReference>
<proteinExistence type="predicted"/>
<reference evidence="2 3" key="1">
    <citation type="submission" date="2006-02" db="EMBL/GenBank/DDBJ databases">
        <authorList>
            <person name="Pinhassi J."/>
            <person name="Pedros-Alio C."/>
            <person name="Ferriera S."/>
            <person name="Johnson J."/>
            <person name="Kravitz S."/>
            <person name="Halpern A."/>
            <person name="Remington K."/>
            <person name="Beeson K."/>
            <person name="Tran B."/>
            <person name="Rogers Y.-H."/>
            <person name="Friedman R."/>
            <person name="Venter J.C."/>
        </authorList>
    </citation>
    <scope>NUCLEOTIDE SEQUENCE [LARGE SCALE GENOMIC DNA]</scope>
    <source>
        <strain evidence="2 3">MED297</strain>
    </source>
</reference>
<comment type="caution">
    <text evidence="2">The sequence shown here is derived from an EMBL/GenBank/DDBJ whole genome shotgun (WGS) entry which is preliminary data.</text>
</comment>
<evidence type="ECO:0000313" key="2">
    <source>
        <dbReference type="EMBL" id="EAR09805.1"/>
    </source>
</evidence>
<evidence type="ECO:0000256" key="1">
    <source>
        <dbReference type="SAM" id="Phobius"/>
    </source>
</evidence>
<keyword evidence="1" id="KW-1133">Transmembrane helix</keyword>
<sequence>MLFKVILILLILAMLVSLSGALKSLFTDRDDAQNQSNTFKWLVIRVSLAVAIILVTAIGFFMGELTMGAPWTGRY</sequence>
<dbReference type="HOGENOM" id="CLU_162755_1_1_6"/>
<evidence type="ECO:0008006" key="4">
    <source>
        <dbReference type="Google" id="ProtNLM"/>
    </source>
</evidence>
<gene>
    <name evidence="2" type="ORF">MED297_05634</name>
</gene>
<dbReference type="Proteomes" id="UP000005953">
    <property type="component" value="Unassembled WGS sequence"/>
</dbReference>
<dbReference type="EMBL" id="AAOE01000007">
    <property type="protein sequence ID" value="EAR09805.1"/>
    <property type="molecule type" value="Genomic_DNA"/>
</dbReference>
<keyword evidence="3" id="KW-1185">Reference proteome</keyword>
<keyword evidence="1" id="KW-0812">Transmembrane</keyword>
<keyword evidence="1" id="KW-0472">Membrane</keyword>
<dbReference type="OrthoDB" id="7028362at2"/>
<organism evidence="2 3">
    <name type="scientific">Reinekea blandensis MED297</name>
    <dbReference type="NCBI Taxonomy" id="314283"/>
    <lineage>
        <taxon>Bacteria</taxon>
        <taxon>Pseudomonadati</taxon>
        <taxon>Pseudomonadota</taxon>
        <taxon>Gammaproteobacteria</taxon>
        <taxon>Oceanospirillales</taxon>
        <taxon>Saccharospirillaceae</taxon>
        <taxon>Reinekea</taxon>
    </lineage>
</organism>
<protein>
    <recommendedName>
        <fullName evidence="4">DUF2909 domain-containing protein</fullName>
    </recommendedName>
</protein>
<accession>A4BD61</accession>
<dbReference type="RefSeq" id="WP_008048268.1">
    <property type="nucleotide sequence ID" value="NZ_CH724155.1"/>
</dbReference>
<dbReference type="STRING" id="314283.MED297_05634"/>
<evidence type="ECO:0000313" key="3">
    <source>
        <dbReference type="Proteomes" id="UP000005953"/>
    </source>
</evidence>